<name>A0ACC1N1C9_9HYPO</name>
<dbReference type="EMBL" id="JANJQO010001068">
    <property type="protein sequence ID" value="KAJ2972869.1"/>
    <property type="molecule type" value="Genomic_DNA"/>
</dbReference>
<gene>
    <name evidence="1" type="ORF">NQ176_g6913</name>
</gene>
<comment type="caution">
    <text evidence="1">The sequence shown here is derived from an EMBL/GenBank/DDBJ whole genome shotgun (WGS) entry which is preliminary data.</text>
</comment>
<dbReference type="Proteomes" id="UP001143910">
    <property type="component" value="Unassembled WGS sequence"/>
</dbReference>
<sequence>MNTWIVGRVPVAHLIDEPTVGKDGAVQTKGCKTFFLRGRIMAGQADLKGNPLGYTDFKWLTREELEKELPTEYYRGVRNMMSDR</sequence>
<accession>A0ACC1N1C9</accession>
<proteinExistence type="predicted"/>
<organism evidence="1 2">
    <name type="scientific">Zarea fungicola</name>
    <dbReference type="NCBI Taxonomy" id="93591"/>
    <lineage>
        <taxon>Eukaryota</taxon>
        <taxon>Fungi</taxon>
        <taxon>Dikarya</taxon>
        <taxon>Ascomycota</taxon>
        <taxon>Pezizomycotina</taxon>
        <taxon>Sordariomycetes</taxon>
        <taxon>Hypocreomycetidae</taxon>
        <taxon>Hypocreales</taxon>
        <taxon>Cordycipitaceae</taxon>
        <taxon>Zarea</taxon>
    </lineage>
</organism>
<reference evidence="1" key="1">
    <citation type="submission" date="2022-08" db="EMBL/GenBank/DDBJ databases">
        <title>Genome Sequence of Lecanicillium fungicola.</title>
        <authorList>
            <person name="Buettner E."/>
        </authorList>
    </citation>
    <scope>NUCLEOTIDE SEQUENCE</scope>
    <source>
        <strain evidence="1">Babe33</strain>
    </source>
</reference>
<evidence type="ECO:0000313" key="2">
    <source>
        <dbReference type="Proteomes" id="UP001143910"/>
    </source>
</evidence>
<evidence type="ECO:0000313" key="1">
    <source>
        <dbReference type="EMBL" id="KAJ2972869.1"/>
    </source>
</evidence>
<protein>
    <submittedName>
        <fullName evidence="1">Uncharacterized protein</fullName>
    </submittedName>
</protein>
<keyword evidence="2" id="KW-1185">Reference proteome</keyword>